<keyword evidence="10" id="KW-1185">Reference proteome</keyword>
<dbReference type="Proteomes" id="UP000766486">
    <property type="component" value="Unassembled WGS sequence"/>
</dbReference>
<gene>
    <name evidence="9" type="ORF">CLO192961_LOCUS315800</name>
</gene>
<dbReference type="PANTHER" id="PTHR47171">
    <property type="entry name" value="FARA-RELATED"/>
    <property type="match status" value="1"/>
</dbReference>
<feature type="compositionally biased region" description="Polar residues" evidence="7">
    <location>
        <begin position="74"/>
        <end position="89"/>
    </location>
</feature>
<evidence type="ECO:0000313" key="10">
    <source>
        <dbReference type="Proteomes" id="UP000766486"/>
    </source>
</evidence>
<evidence type="ECO:0000256" key="7">
    <source>
        <dbReference type="SAM" id="MobiDB-lite"/>
    </source>
</evidence>
<dbReference type="Pfam" id="PF04082">
    <property type="entry name" value="Fungal_trans"/>
    <property type="match status" value="1"/>
</dbReference>
<dbReference type="EMBL" id="CABFNS010000837">
    <property type="protein sequence ID" value="VUC31946.1"/>
    <property type="molecule type" value="Genomic_DNA"/>
</dbReference>
<dbReference type="InterPro" id="IPR001138">
    <property type="entry name" value="Zn2Cys6_DnaBD"/>
</dbReference>
<dbReference type="SMART" id="SM00066">
    <property type="entry name" value="GAL4"/>
    <property type="match status" value="1"/>
</dbReference>
<evidence type="ECO:0000256" key="4">
    <source>
        <dbReference type="ARBA" id="ARBA00023125"/>
    </source>
</evidence>
<dbReference type="CDD" id="cd12148">
    <property type="entry name" value="fungal_TF_MHR"/>
    <property type="match status" value="1"/>
</dbReference>
<evidence type="ECO:0000256" key="3">
    <source>
        <dbReference type="ARBA" id="ARBA00023015"/>
    </source>
</evidence>
<evidence type="ECO:0000256" key="5">
    <source>
        <dbReference type="ARBA" id="ARBA00023163"/>
    </source>
</evidence>
<dbReference type="Gene3D" id="4.10.240.10">
    <property type="entry name" value="Zn(2)-C6 fungal-type DNA-binding domain"/>
    <property type="match status" value="1"/>
</dbReference>
<keyword evidence="6" id="KW-0539">Nucleus</keyword>
<dbReference type="PROSITE" id="PS00463">
    <property type="entry name" value="ZN2_CY6_FUNGAL_1"/>
    <property type="match status" value="1"/>
</dbReference>
<keyword evidence="5" id="KW-0804">Transcription</keyword>
<dbReference type="InterPro" id="IPR007219">
    <property type="entry name" value="XnlR_reg_dom"/>
</dbReference>
<dbReference type="PANTHER" id="PTHR47171:SF4">
    <property type="entry name" value="ACETAMIDASE REGULATORY PROTEIN"/>
    <property type="match status" value="1"/>
</dbReference>
<dbReference type="SUPFAM" id="SSF57701">
    <property type="entry name" value="Zn2/Cys6 DNA-binding domain"/>
    <property type="match status" value="1"/>
</dbReference>
<evidence type="ECO:0000259" key="8">
    <source>
        <dbReference type="PROSITE" id="PS50048"/>
    </source>
</evidence>
<dbReference type="InterPro" id="IPR036864">
    <property type="entry name" value="Zn2-C6_fun-type_DNA-bd_sf"/>
</dbReference>
<reference evidence="9 10" key="1">
    <citation type="submission" date="2019-06" db="EMBL/GenBank/DDBJ databases">
        <authorList>
            <person name="Broberg M."/>
        </authorList>
    </citation>
    <scope>NUCLEOTIDE SEQUENCE [LARGE SCALE GENOMIC DNA]</scope>
</reference>
<accession>A0ABY6UL04</accession>
<evidence type="ECO:0000313" key="9">
    <source>
        <dbReference type="EMBL" id="VUC31946.1"/>
    </source>
</evidence>
<sequence>MESRRRRNRQRKACDTCRKRKSRCDVAENFPCTICQRFSLECRTTSPGPFTAAGHRNSQRESSYFRSATGFTAEPSAQGQSSIANQVQHETPPLHAETAPISDPDGGLSGLERDGLSQFFRRGVNSTNWWVFNEVEYIRLAYIGTPVSNLAHLVSLEHPSNEHLHLPYPPMRPQLPWRPSEIANTGMDSANDAACFPTKEIRDSLVDAFFEKVHPGFPIIEEAMFRRQYSDHKQPPPLLLFQAVLLAGAHVCDHPLVAKSRMVVKRTLFKRATTLFHLHHENDRLHMAQAALLFTWHLENADTVCGGTYFWLGIGSRIAFGMGLHRDLSIKSNSRLPRWERRLYRRTWWTLFQAEAFSCLEYGRPCIINLDDTDQAPLELDDFAEGEDETINHHVKFSYCRLNIQLSFIILRLLELNNPRQDPGLKPAILSAIEAGLSEFALELPVVADFWSSQIRMNYNLVLLHLHRELGAPNNPSTLPSDIRLPHSTEIAREAAHAMLSCFETMIARNWIGQCSSVAVSAVMSIAIQLTVDVRAALALGSTILAVGALERLTRLLECAKELEKYWTSAGGVYRLFEELSEELRQCVRVKPPGADLSPAQQHQESQLTTTLNDAFNFLDFEMPVDLVAEQWMNDEEIWDQLL</sequence>
<dbReference type="CDD" id="cd00067">
    <property type="entry name" value="GAL4"/>
    <property type="match status" value="1"/>
</dbReference>
<protein>
    <recommendedName>
        <fullName evidence="8">Zn(2)-C6 fungal-type domain-containing protein</fullName>
    </recommendedName>
</protein>
<keyword evidence="2" id="KW-0862">Zinc</keyword>
<keyword evidence="3" id="KW-0805">Transcription regulation</keyword>
<keyword evidence="4" id="KW-0238">DNA-binding</keyword>
<proteinExistence type="predicted"/>
<dbReference type="Pfam" id="PF00172">
    <property type="entry name" value="Zn_clus"/>
    <property type="match status" value="1"/>
</dbReference>
<evidence type="ECO:0000256" key="2">
    <source>
        <dbReference type="ARBA" id="ARBA00022833"/>
    </source>
</evidence>
<feature type="domain" description="Zn(2)-C6 fungal-type" evidence="8">
    <location>
        <begin position="13"/>
        <end position="44"/>
    </location>
</feature>
<keyword evidence="1" id="KW-0479">Metal-binding</keyword>
<evidence type="ECO:0000256" key="6">
    <source>
        <dbReference type="ARBA" id="ARBA00023242"/>
    </source>
</evidence>
<name>A0ABY6UL04_BIOOC</name>
<dbReference type="PROSITE" id="PS50048">
    <property type="entry name" value="ZN2_CY6_FUNGAL_2"/>
    <property type="match status" value="1"/>
</dbReference>
<comment type="caution">
    <text evidence="9">The sequence shown here is derived from an EMBL/GenBank/DDBJ whole genome shotgun (WGS) entry which is preliminary data.</text>
</comment>
<organism evidence="9 10">
    <name type="scientific">Bionectria ochroleuca</name>
    <name type="common">Gliocladium roseum</name>
    <dbReference type="NCBI Taxonomy" id="29856"/>
    <lineage>
        <taxon>Eukaryota</taxon>
        <taxon>Fungi</taxon>
        <taxon>Dikarya</taxon>
        <taxon>Ascomycota</taxon>
        <taxon>Pezizomycotina</taxon>
        <taxon>Sordariomycetes</taxon>
        <taxon>Hypocreomycetidae</taxon>
        <taxon>Hypocreales</taxon>
        <taxon>Bionectriaceae</taxon>
        <taxon>Clonostachys</taxon>
    </lineage>
</organism>
<feature type="region of interest" description="Disordered" evidence="7">
    <location>
        <begin position="74"/>
        <end position="108"/>
    </location>
</feature>
<dbReference type="SMART" id="SM00906">
    <property type="entry name" value="Fungal_trans"/>
    <property type="match status" value="1"/>
</dbReference>
<dbReference type="InterPro" id="IPR052073">
    <property type="entry name" value="Amide_Lactam_Regulators"/>
</dbReference>
<evidence type="ECO:0000256" key="1">
    <source>
        <dbReference type="ARBA" id="ARBA00022723"/>
    </source>
</evidence>